<comment type="caution">
    <text evidence="1">The sequence shown here is derived from an EMBL/GenBank/DDBJ whole genome shotgun (WGS) entry which is preliminary data.</text>
</comment>
<evidence type="ECO:0000313" key="2">
    <source>
        <dbReference type="Proteomes" id="UP001418222"/>
    </source>
</evidence>
<reference evidence="1 2" key="1">
    <citation type="journal article" date="2022" name="Nat. Plants">
        <title>Genomes of leafy and leafless Platanthera orchids illuminate the evolution of mycoheterotrophy.</title>
        <authorList>
            <person name="Li M.H."/>
            <person name="Liu K.W."/>
            <person name="Li Z."/>
            <person name="Lu H.C."/>
            <person name="Ye Q.L."/>
            <person name="Zhang D."/>
            <person name="Wang J.Y."/>
            <person name="Li Y.F."/>
            <person name="Zhong Z.M."/>
            <person name="Liu X."/>
            <person name="Yu X."/>
            <person name="Liu D.K."/>
            <person name="Tu X.D."/>
            <person name="Liu B."/>
            <person name="Hao Y."/>
            <person name="Liao X.Y."/>
            <person name="Jiang Y.T."/>
            <person name="Sun W.H."/>
            <person name="Chen J."/>
            <person name="Chen Y.Q."/>
            <person name="Ai Y."/>
            <person name="Zhai J.W."/>
            <person name="Wu S.S."/>
            <person name="Zhou Z."/>
            <person name="Hsiao Y.Y."/>
            <person name="Wu W.L."/>
            <person name="Chen Y.Y."/>
            <person name="Lin Y.F."/>
            <person name="Hsu J.L."/>
            <person name="Li C.Y."/>
            <person name="Wang Z.W."/>
            <person name="Zhao X."/>
            <person name="Zhong W.Y."/>
            <person name="Ma X.K."/>
            <person name="Ma L."/>
            <person name="Huang J."/>
            <person name="Chen G.Z."/>
            <person name="Huang M.Z."/>
            <person name="Huang L."/>
            <person name="Peng D.H."/>
            <person name="Luo Y.B."/>
            <person name="Zou S.Q."/>
            <person name="Chen S.P."/>
            <person name="Lan S."/>
            <person name="Tsai W.C."/>
            <person name="Van de Peer Y."/>
            <person name="Liu Z.J."/>
        </authorList>
    </citation>
    <scope>NUCLEOTIDE SEQUENCE [LARGE SCALE GENOMIC DNA]</scope>
    <source>
        <strain evidence="1">Lor287</strain>
    </source>
</reference>
<sequence>MSQSFTKIIHQNAVNFTKLYIRSRSFSFLITTSSLFSSTSPPSSLSSPFSYFSLFYLPTGIDKYYVSKAFSSLASHGGLGSIVQPRMTCRSLDQHSFSS</sequence>
<accession>A0AAP0AYF1</accession>
<dbReference type="Proteomes" id="UP001418222">
    <property type="component" value="Unassembled WGS sequence"/>
</dbReference>
<organism evidence="1 2">
    <name type="scientific">Platanthera zijinensis</name>
    <dbReference type="NCBI Taxonomy" id="2320716"/>
    <lineage>
        <taxon>Eukaryota</taxon>
        <taxon>Viridiplantae</taxon>
        <taxon>Streptophyta</taxon>
        <taxon>Embryophyta</taxon>
        <taxon>Tracheophyta</taxon>
        <taxon>Spermatophyta</taxon>
        <taxon>Magnoliopsida</taxon>
        <taxon>Liliopsida</taxon>
        <taxon>Asparagales</taxon>
        <taxon>Orchidaceae</taxon>
        <taxon>Orchidoideae</taxon>
        <taxon>Orchideae</taxon>
        <taxon>Orchidinae</taxon>
        <taxon>Platanthera</taxon>
    </lineage>
</organism>
<name>A0AAP0AYF1_9ASPA</name>
<gene>
    <name evidence="1" type="ORF">KSP39_PZI021627</name>
</gene>
<evidence type="ECO:0000313" key="1">
    <source>
        <dbReference type="EMBL" id="KAK8919108.1"/>
    </source>
</evidence>
<proteinExistence type="predicted"/>
<dbReference type="AlphaFoldDB" id="A0AAP0AYF1"/>
<protein>
    <submittedName>
        <fullName evidence="1">Uncharacterized protein</fullName>
    </submittedName>
</protein>
<dbReference type="EMBL" id="JBBWWQ010000019">
    <property type="protein sequence ID" value="KAK8919108.1"/>
    <property type="molecule type" value="Genomic_DNA"/>
</dbReference>
<keyword evidence="2" id="KW-1185">Reference proteome</keyword>